<evidence type="ECO:0000313" key="9">
    <source>
        <dbReference type="Proteomes" id="UP000735205"/>
    </source>
</evidence>
<evidence type="ECO:0000256" key="7">
    <source>
        <dbReference type="HAMAP-Rule" id="MF_00397"/>
    </source>
</evidence>
<organism evidence="8 9">
    <name type="scientific">Fructobacillus papyrifericola</name>
    <dbReference type="NCBI Taxonomy" id="2713172"/>
    <lineage>
        <taxon>Bacteria</taxon>
        <taxon>Bacillati</taxon>
        <taxon>Bacillota</taxon>
        <taxon>Bacilli</taxon>
        <taxon>Lactobacillales</taxon>
        <taxon>Lactobacillaceae</taxon>
        <taxon>Fructobacillus</taxon>
    </lineage>
</organism>
<keyword evidence="2 7" id="KW-0808">Transferase</keyword>
<sequence>MSEQVDVFEKGQVVALEQVLDNREWRVAKQAQLEARFPKATVVAVKVNMPGAVKNSATIQQIFQAGWQLFLAELATWEIQQVQVFASRPTGPEGFVVVAGDLADVKKKAIAFEEHFYMGRLFDIDTMAAQSPDYQLSRQDLGFDPRTCLVCEENAKECAKAKRHDLAEIQAAVNKIYNEYFVIDPIIPAWDQETVKKAATFACLAEAVTTPKPGLVDPVSTGAHQDMDVYSFLDSALALEPYFGLCLDAGRHFRGSQLTSLLMAIRPSGRRAEEAMFLATGGVNTHKGTIFTLGILIAAYGYASRNQQSPSLSFVQSVVSQMGKDLLSKELPEKVQGGADRGQGGLTAGEEQYREYQLTGVRGEVAGGFAVLGRVGLKTLRESTGSRNVRLLNTLMALAKSITDSTLIKRAGSPEITAELANWVAHFDDLGGAETEAGLAYLKDLDKDFIERNLSMGGAADYLVLTAFLGRLTGLL</sequence>
<dbReference type="Gene3D" id="1.10.4200.10">
    <property type="entry name" value="Triphosphoribosyl-dephospho-CoA protein"/>
    <property type="match status" value="1"/>
</dbReference>
<keyword evidence="4 7" id="KW-0547">Nucleotide-binding</keyword>
<keyword evidence="3 8" id="KW-0548">Nucleotidyltransferase</keyword>
<dbReference type="InterPro" id="IPR017551">
    <property type="entry name" value="TriPribosyl-deP-CoA_syn_CitG"/>
</dbReference>
<dbReference type="InterPro" id="IPR002736">
    <property type="entry name" value="CitG"/>
</dbReference>
<dbReference type="Pfam" id="PF03802">
    <property type="entry name" value="CitX"/>
    <property type="match status" value="1"/>
</dbReference>
<protein>
    <recommendedName>
        <fullName evidence="7">Probable 2-(5''-triphosphoribosyl)-3'-dephosphocoenzyme-A synthase</fullName>
        <shortName evidence="7">2-(5''-triphosphoribosyl)-3'-dephospho-CoA synthase</shortName>
        <ecNumber evidence="7">2.4.2.52</ecNumber>
    </recommendedName>
</protein>
<evidence type="ECO:0000256" key="2">
    <source>
        <dbReference type="ARBA" id="ARBA00022679"/>
    </source>
</evidence>
<dbReference type="RefSeq" id="WP_213792700.1">
    <property type="nucleotide sequence ID" value="NZ_JAAMFJ010000001.1"/>
</dbReference>
<dbReference type="GO" id="GO:0050519">
    <property type="term" value="F:holo-citrate lyase synthase activity"/>
    <property type="evidence" value="ECO:0007669"/>
    <property type="project" value="UniProtKB-EC"/>
</dbReference>
<dbReference type="PANTHER" id="PTHR30201:SF2">
    <property type="entry name" value="2-(5''-TRIPHOSPHORIBOSYL)-3'-DEPHOSPHOCOENZYME-A SYNTHASE"/>
    <property type="match status" value="1"/>
</dbReference>
<name>A0ABS5QSH4_9LACO</name>
<evidence type="ECO:0000313" key="8">
    <source>
        <dbReference type="EMBL" id="MBS9336153.1"/>
    </source>
</evidence>
<comment type="catalytic activity">
    <reaction evidence="6">
        <text>apo-[citrate lyase ACP] + 2'-(5''-triphospho-alpha-D-ribosyl)-3'-dephospho-CoA = holo-[citrate lyase ACP] + diphosphate</text>
        <dbReference type="Rhea" id="RHEA:16333"/>
        <dbReference type="Rhea" id="RHEA-COMP:10157"/>
        <dbReference type="Rhea" id="RHEA-COMP:10158"/>
        <dbReference type="ChEBI" id="CHEBI:29999"/>
        <dbReference type="ChEBI" id="CHEBI:33019"/>
        <dbReference type="ChEBI" id="CHEBI:61378"/>
        <dbReference type="ChEBI" id="CHEBI:82683"/>
        <dbReference type="EC" id="2.7.7.61"/>
    </reaction>
</comment>
<accession>A0ABS5QSH4</accession>
<gene>
    <name evidence="8" type="primary">citX</name>
    <name evidence="7" type="synonym">citG</name>
    <name evidence="8" type="ORF">G6R28_02765</name>
</gene>
<dbReference type="NCBIfam" id="TIGR03124">
    <property type="entry name" value="citrate_citX"/>
    <property type="match status" value="1"/>
</dbReference>
<dbReference type="Proteomes" id="UP000735205">
    <property type="component" value="Unassembled WGS sequence"/>
</dbReference>
<dbReference type="PANTHER" id="PTHR30201">
    <property type="entry name" value="TRIPHOSPHORIBOSYL-DEPHOSPHO-COA SYNTHASE"/>
    <property type="match status" value="1"/>
</dbReference>
<dbReference type="HAMAP" id="MF_00397">
    <property type="entry name" value="CitG"/>
    <property type="match status" value="1"/>
</dbReference>
<keyword evidence="8" id="KW-0456">Lyase</keyword>
<evidence type="ECO:0000256" key="4">
    <source>
        <dbReference type="ARBA" id="ARBA00022741"/>
    </source>
</evidence>
<comment type="similarity">
    <text evidence="7">Belongs to the CitG/MdcB family.</text>
</comment>
<reference evidence="8 9" key="1">
    <citation type="submission" date="2020-02" db="EMBL/GenBank/DDBJ databases">
        <title>Fructobacillus sp. isolated from paper mulberry of Taiwan.</title>
        <authorList>
            <person name="Lin S.-T."/>
        </authorList>
    </citation>
    <scope>NUCLEOTIDE SEQUENCE [LARGE SCALE GENOMIC DNA]</scope>
    <source>
        <strain evidence="8 9">M1-21</strain>
    </source>
</reference>
<proteinExistence type="inferred from homology"/>
<keyword evidence="9" id="KW-1185">Reference proteome</keyword>
<comment type="caution">
    <text evidence="8">The sequence shown here is derived from an EMBL/GenBank/DDBJ whole genome shotgun (WGS) entry which is preliminary data.</text>
</comment>
<evidence type="ECO:0000256" key="6">
    <source>
        <dbReference type="ARBA" id="ARBA00048574"/>
    </source>
</evidence>
<keyword evidence="5 7" id="KW-0067">ATP-binding</keyword>
<dbReference type="EMBL" id="JAAMFJ010000001">
    <property type="protein sequence ID" value="MBS9336153.1"/>
    <property type="molecule type" value="Genomic_DNA"/>
</dbReference>
<dbReference type="GO" id="GO:0016829">
    <property type="term" value="F:lyase activity"/>
    <property type="evidence" value="ECO:0007669"/>
    <property type="project" value="UniProtKB-KW"/>
</dbReference>
<comment type="catalytic activity">
    <reaction evidence="1 7">
        <text>3'-dephospho-CoA + ATP = 2'-(5''-triphospho-alpha-D-ribosyl)-3'-dephospho-CoA + adenine</text>
        <dbReference type="Rhea" id="RHEA:15117"/>
        <dbReference type="ChEBI" id="CHEBI:16708"/>
        <dbReference type="ChEBI" id="CHEBI:30616"/>
        <dbReference type="ChEBI" id="CHEBI:57328"/>
        <dbReference type="ChEBI" id="CHEBI:61378"/>
        <dbReference type="EC" id="2.4.2.52"/>
    </reaction>
</comment>
<dbReference type="Pfam" id="PF01874">
    <property type="entry name" value="CitG"/>
    <property type="match status" value="1"/>
</dbReference>
<evidence type="ECO:0000256" key="3">
    <source>
        <dbReference type="ARBA" id="ARBA00022695"/>
    </source>
</evidence>
<dbReference type="InterPro" id="IPR005551">
    <property type="entry name" value="CitX"/>
</dbReference>
<evidence type="ECO:0000256" key="1">
    <source>
        <dbReference type="ARBA" id="ARBA00001210"/>
    </source>
</evidence>
<dbReference type="EC" id="2.4.2.52" evidence="7"/>
<evidence type="ECO:0000256" key="5">
    <source>
        <dbReference type="ARBA" id="ARBA00022840"/>
    </source>
</evidence>